<sequence length="275" mass="29475">MTALDTPAAQRREVRPRPRPGAGRVFAAVLRRDLMVTGRELWVILVQVGLTPLFMLFVFDTVLGGQGIVGRNFAEMFLPGIIALAALTTALQSVALPLVKEFGFTMEIEDRLMAPLPTGLVAVGKLVIATVRGLLAAVLIYPLGALVVGSAPWRPEGLPMAFGTVLLGAWVGGAIGMSLATTLPVQRINVTFSVILTPIIWTGCVHYPWPRLSSVPWYQTVTALNPMTYASEGVRGALLPGVPHLPGWVCLTVLTGTAAALTWLSVRCFTRRAVQ</sequence>
<feature type="domain" description="ABC transmembrane type-2" evidence="7">
    <location>
        <begin position="43"/>
        <end position="272"/>
    </location>
</feature>
<accession>A0ABW7SJ90</accession>
<evidence type="ECO:0000256" key="6">
    <source>
        <dbReference type="RuleBase" id="RU361157"/>
    </source>
</evidence>
<protein>
    <recommendedName>
        <fullName evidence="6">Transport permease protein</fullName>
    </recommendedName>
</protein>
<dbReference type="PIRSF" id="PIRSF006648">
    <property type="entry name" value="DrrB"/>
    <property type="match status" value="1"/>
</dbReference>
<feature type="transmembrane region" description="Helical" evidence="6">
    <location>
        <begin position="41"/>
        <end position="64"/>
    </location>
</feature>
<evidence type="ECO:0000313" key="8">
    <source>
        <dbReference type="EMBL" id="MFI0793759.1"/>
    </source>
</evidence>
<feature type="transmembrane region" description="Helical" evidence="6">
    <location>
        <begin position="120"/>
        <end position="141"/>
    </location>
</feature>
<keyword evidence="9" id="KW-1185">Reference proteome</keyword>
<dbReference type="Proteomes" id="UP001611075">
    <property type="component" value="Unassembled WGS sequence"/>
</dbReference>
<keyword evidence="6" id="KW-1003">Cell membrane</keyword>
<keyword evidence="2 6" id="KW-0812">Transmembrane</keyword>
<evidence type="ECO:0000256" key="3">
    <source>
        <dbReference type="ARBA" id="ARBA00022989"/>
    </source>
</evidence>
<evidence type="ECO:0000256" key="1">
    <source>
        <dbReference type="ARBA" id="ARBA00004141"/>
    </source>
</evidence>
<feature type="transmembrane region" description="Helical" evidence="6">
    <location>
        <begin position="161"/>
        <end position="183"/>
    </location>
</feature>
<comment type="subcellular location">
    <subcellularLocation>
        <location evidence="6">Cell membrane</location>
        <topology evidence="6">Multi-pass membrane protein</topology>
    </subcellularLocation>
    <subcellularLocation>
        <location evidence="1">Membrane</location>
        <topology evidence="1">Multi-pass membrane protein</topology>
    </subcellularLocation>
</comment>
<dbReference type="Pfam" id="PF01061">
    <property type="entry name" value="ABC2_membrane"/>
    <property type="match status" value="1"/>
</dbReference>
<comment type="caution">
    <text evidence="8">The sequence shown here is derived from an EMBL/GenBank/DDBJ whole genome shotgun (WGS) entry which is preliminary data.</text>
</comment>
<dbReference type="PANTHER" id="PTHR43332:SF2">
    <property type="entry name" value="INNER MEMBRANE TRANSPORT PERMEASE YADH"/>
    <property type="match status" value="1"/>
</dbReference>
<evidence type="ECO:0000256" key="4">
    <source>
        <dbReference type="ARBA" id="ARBA00023136"/>
    </source>
</evidence>
<comment type="similarity">
    <text evidence="6">Belongs to the ABC-2 integral membrane protein family.</text>
</comment>
<proteinExistence type="inferred from homology"/>
<evidence type="ECO:0000313" key="9">
    <source>
        <dbReference type="Proteomes" id="UP001611075"/>
    </source>
</evidence>
<keyword evidence="3 6" id="KW-1133">Transmembrane helix</keyword>
<dbReference type="EMBL" id="JBIRPU010000007">
    <property type="protein sequence ID" value="MFI0793759.1"/>
    <property type="molecule type" value="Genomic_DNA"/>
</dbReference>
<organism evidence="8 9">
    <name type="scientific">Micromonospora rubida</name>
    <dbReference type="NCBI Taxonomy" id="2697657"/>
    <lineage>
        <taxon>Bacteria</taxon>
        <taxon>Bacillati</taxon>
        <taxon>Actinomycetota</taxon>
        <taxon>Actinomycetes</taxon>
        <taxon>Micromonosporales</taxon>
        <taxon>Micromonosporaceae</taxon>
        <taxon>Micromonospora</taxon>
    </lineage>
</organism>
<keyword evidence="4 6" id="KW-0472">Membrane</keyword>
<feature type="transmembrane region" description="Helical" evidence="6">
    <location>
        <begin position="245"/>
        <end position="266"/>
    </location>
</feature>
<feature type="transmembrane region" description="Helical" evidence="6">
    <location>
        <begin position="76"/>
        <end position="99"/>
    </location>
</feature>
<dbReference type="PROSITE" id="PS51012">
    <property type="entry name" value="ABC_TM2"/>
    <property type="match status" value="1"/>
</dbReference>
<dbReference type="InterPro" id="IPR000412">
    <property type="entry name" value="ABC_2_transport"/>
</dbReference>
<dbReference type="InterPro" id="IPR052522">
    <property type="entry name" value="ABC-2_transport_permease"/>
</dbReference>
<dbReference type="PANTHER" id="PTHR43332">
    <property type="entry name" value="INNER MEMBRANE TRANSPORT PERMEASE YADH-RELATED"/>
    <property type="match status" value="1"/>
</dbReference>
<dbReference type="InterPro" id="IPR047817">
    <property type="entry name" value="ABC2_TM_bact-type"/>
</dbReference>
<reference evidence="8 9" key="1">
    <citation type="submission" date="2024-10" db="EMBL/GenBank/DDBJ databases">
        <title>The Natural Products Discovery Center: Release of the First 8490 Sequenced Strains for Exploring Actinobacteria Biosynthetic Diversity.</title>
        <authorList>
            <person name="Kalkreuter E."/>
            <person name="Kautsar S.A."/>
            <person name="Yang D."/>
            <person name="Bader C.D."/>
            <person name="Teijaro C.N."/>
            <person name="Fluegel L."/>
            <person name="Davis C.M."/>
            <person name="Simpson J.R."/>
            <person name="Lauterbach L."/>
            <person name="Steele A.D."/>
            <person name="Gui C."/>
            <person name="Meng S."/>
            <person name="Li G."/>
            <person name="Viehrig K."/>
            <person name="Ye F."/>
            <person name="Su P."/>
            <person name="Kiefer A.F."/>
            <person name="Nichols A."/>
            <person name="Cepeda A.J."/>
            <person name="Yan W."/>
            <person name="Fan B."/>
            <person name="Jiang Y."/>
            <person name="Adhikari A."/>
            <person name="Zheng C.-J."/>
            <person name="Schuster L."/>
            <person name="Cowan T.M."/>
            <person name="Smanski M.J."/>
            <person name="Chevrette M.G."/>
            <person name="De Carvalho L.P.S."/>
            <person name="Shen B."/>
        </authorList>
    </citation>
    <scope>NUCLEOTIDE SEQUENCE [LARGE SCALE GENOMIC DNA]</scope>
    <source>
        <strain evidence="8 9">NPDC021253</strain>
    </source>
</reference>
<name>A0ABW7SJ90_9ACTN</name>
<evidence type="ECO:0000259" key="7">
    <source>
        <dbReference type="PROSITE" id="PS51012"/>
    </source>
</evidence>
<feature type="transmembrane region" description="Helical" evidence="6">
    <location>
        <begin position="190"/>
        <end position="209"/>
    </location>
</feature>
<dbReference type="InterPro" id="IPR013525">
    <property type="entry name" value="ABC2_TM"/>
</dbReference>
<gene>
    <name evidence="8" type="ORF">ACH4OY_13865</name>
</gene>
<evidence type="ECO:0000256" key="2">
    <source>
        <dbReference type="ARBA" id="ARBA00022692"/>
    </source>
</evidence>
<keyword evidence="5" id="KW-0046">Antibiotic resistance</keyword>
<evidence type="ECO:0000256" key="5">
    <source>
        <dbReference type="ARBA" id="ARBA00023251"/>
    </source>
</evidence>
<dbReference type="RefSeq" id="WP_396679460.1">
    <property type="nucleotide sequence ID" value="NZ_JBIRPU010000007.1"/>
</dbReference>
<keyword evidence="6" id="KW-0813">Transport</keyword>